<evidence type="ECO:0000313" key="6">
    <source>
        <dbReference type="Proteomes" id="UP000683925"/>
    </source>
</evidence>
<feature type="domain" description="Smr" evidence="3">
    <location>
        <begin position="402"/>
        <end position="481"/>
    </location>
</feature>
<dbReference type="OrthoDB" id="3231855at2759"/>
<evidence type="ECO:0008006" key="7">
    <source>
        <dbReference type="Google" id="ProtNLM"/>
    </source>
</evidence>
<dbReference type="PROSITE" id="PS50828">
    <property type="entry name" value="SMR"/>
    <property type="match status" value="1"/>
</dbReference>
<proteinExistence type="predicted"/>
<dbReference type="Pfam" id="PF02845">
    <property type="entry name" value="CUE"/>
    <property type="match status" value="1"/>
</dbReference>
<protein>
    <recommendedName>
        <fullName evidence="7">Smr domain-containing protein</fullName>
    </recommendedName>
</protein>
<evidence type="ECO:0000256" key="1">
    <source>
        <dbReference type="SAM" id="Coils"/>
    </source>
</evidence>
<sequence length="481" mass="56869">MSDEELNYVTTKTTSRQNKKRRQQQLPPQTLYDMFPSFDKELIEQCYRSEKANIENTVSKLLELQSEPEVLEDVVEIQEDDLQKYIKEFEKLENNENEEELNEGFIFEDKSEDYNSLKAEVSMIWLDEPELKDVLNSYDKFYDETKNEDNVNNNIYLDLLGVDVNQIPPEFISNIQSYMHKLINQQQNQIQNDYNEFPFLIPPDEGQKMQLKTNKEILSQQMQISNYGNLRKFVNSWTQQQQQQSKPDSTSLLQRLCEEFPFFSYSKIKFAFEQLGTYEYCKGFLTQYYNDEYYPKTIQRPKVVVQQDNSIQVQQYTVSEKYRNLSANELKQLFANNRQKIKEIRNNSQVVNRCAGKYGNVAMGVKLNHFYETQYEKIQQLEYEGIKLFVAMIVAGQSFTKIDLHGIYGGEVEELLDELIEQIKIYKTRLKKMHIDVEFIVGRGLHSKNRVPVIGPIAQQYFRSCNYQIVGQYEGRMIVKI</sequence>
<dbReference type="InterPro" id="IPR003892">
    <property type="entry name" value="CUE"/>
</dbReference>
<evidence type="ECO:0000259" key="4">
    <source>
        <dbReference type="PROSITE" id="PS51140"/>
    </source>
</evidence>
<dbReference type="SMART" id="SM00546">
    <property type="entry name" value="CUE"/>
    <property type="match status" value="1"/>
</dbReference>
<keyword evidence="1" id="KW-0175">Coiled coil</keyword>
<dbReference type="GO" id="GO:0043130">
    <property type="term" value="F:ubiquitin binding"/>
    <property type="evidence" value="ECO:0007669"/>
    <property type="project" value="InterPro"/>
</dbReference>
<evidence type="ECO:0000313" key="5">
    <source>
        <dbReference type="EMBL" id="CAD8176196.1"/>
    </source>
</evidence>
<accession>A0A8S1VN73</accession>
<dbReference type="EMBL" id="CAJJDP010000065">
    <property type="protein sequence ID" value="CAD8176196.1"/>
    <property type="molecule type" value="Genomic_DNA"/>
</dbReference>
<organism evidence="5 6">
    <name type="scientific">Paramecium octaurelia</name>
    <dbReference type="NCBI Taxonomy" id="43137"/>
    <lineage>
        <taxon>Eukaryota</taxon>
        <taxon>Sar</taxon>
        <taxon>Alveolata</taxon>
        <taxon>Ciliophora</taxon>
        <taxon>Intramacronucleata</taxon>
        <taxon>Oligohymenophorea</taxon>
        <taxon>Peniculida</taxon>
        <taxon>Parameciidae</taxon>
        <taxon>Paramecium</taxon>
    </lineage>
</organism>
<dbReference type="AlphaFoldDB" id="A0A8S1VN73"/>
<dbReference type="InterPro" id="IPR041810">
    <property type="entry name" value="CUE2_CUE2"/>
</dbReference>
<feature type="domain" description="CUE" evidence="4">
    <location>
        <begin position="23"/>
        <end position="66"/>
    </location>
</feature>
<reference evidence="5" key="1">
    <citation type="submission" date="2021-01" db="EMBL/GenBank/DDBJ databases">
        <authorList>
            <consortium name="Genoscope - CEA"/>
            <person name="William W."/>
        </authorList>
    </citation>
    <scope>NUCLEOTIDE SEQUENCE</scope>
</reference>
<feature type="region of interest" description="Disordered" evidence="2">
    <location>
        <begin position="1"/>
        <end position="28"/>
    </location>
</feature>
<name>A0A8S1VN73_PAROT</name>
<comment type="caution">
    <text evidence="5">The sequence shown here is derived from an EMBL/GenBank/DDBJ whole genome shotgun (WGS) entry which is preliminary data.</text>
</comment>
<dbReference type="PROSITE" id="PS51140">
    <property type="entry name" value="CUE"/>
    <property type="match status" value="1"/>
</dbReference>
<evidence type="ECO:0000259" key="3">
    <source>
        <dbReference type="PROSITE" id="PS50828"/>
    </source>
</evidence>
<dbReference type="InterPro" id="IPR002625">
    <property type="entry name" value="Smr_dom"/>
</dbReference>
<dbReference type="OMA" id="QYEGRMI"/>
<keyword evidence="6" id="KW-1185">Reference proteome</keyword>
<evidence type="ECO:0000256" key="2">
    <source>
        <dbReference type="SAM" id="MobiDB-lite"/>
    </source>
</evidence>
<dbReference type="Proteomes" id="UP000683925">
    <property type="component" value="Unassembled WGS sequence"/>
</dbReference>
<gene>
    <name evidence="5" type="ORF">POCTA_138.1.T0660267</name>
</gene>
<dbReference type="CDD" id="cd14375">
    <property type="entry name" value="CUE2_Cue2p_like"/>
    <property type="match status" value="1"/>
</dbReference>
<feature type="coiled-coil region" evidence="1">
    <location>
        <begin position="47"/>
        <end position="102"/>
    </location>
</feature>